<dbReference type="GO" id="GO:0030026">
    <property type="term" value="P:intracellular manganese ion homeostasis"/>
    <property type="evidence" value="ECO:0007669"/>
    <property type="project" value="TreeGrafter"/>
</dbReference>
<evidence type="ECO:0000256" key="6">
    <source>
        <dbReference type="PROSITE-ProRule" id="PRU00703"/>
    </source>
</evidence>
<sequence>MQLKLFLTVLPCLVSANTEFVHSLPWEDYIFYSLAALFLVFFAGAMSGLTVGLMSIDPLDLELKLVSGTSKEMHQARKVLPIISKHHFLLVTLLIANSVAMEALPIVLDEMVGSVLAVLISVTFVLIFGEVLPQAFCTGPDQLSIASNLVPLVKIVMLIFYPISWVLGKFLDRVIGTDNHKQMKKSDIKALVTFKGSRSSTNITEDDTFDPEQVQIILSAMDIQQETLENHIIPMENVYCLSSDTLLTKQMLKTIMSRGFSRVPVYRGEDRNNIIGILLVKRLVGIDENTTIENSGIKLRDPIFVRRANTVLEVLDIFQQGRTHMAFVSEATSKFGESKILGIITLEDILKVIIKADTFKGDIKEEFS</sequence>
<dbReference type="PANTHER" id="PTHR12064:SF97">
    <property type="entry name" value="METAL TRANSPORTER CNNM-5"/>
    <property type="match status" value="1"/>
</dbReference>
<evidence type="ECO:0000313" key="12">
    <source>
        <dbReference type="EMBL" id="CAG9317845.1"/>
    </source>
</evidence>
<evidence type="ECO:0000256" key="8">
    <source>
        <dbReference type="SAM" id="Phobius"/>
    </source>
</evidence>
<evidence type="ECO:0000256" key="7">
    <source>
        <dbReference type="PROSITE-ProRule" id="PRU01193"/>
    </source>
</evidence>
<dbReference type="InterPro" id="IPR000644">
    <property type="entry name" value="CBS_dom"/>
</dbReference>
<reference evidence="12" key="1">
    <citation type="submission" date="2021-09" db="EMBL/GenBank/DDBJ databases">
        <authorList>
            <consortium name="AG Swart"/>
            <person name="Singh M."/>
            <person name="Singh A."/>
            <person name="Seah K."/>
            <person name="Emmerich C."/>
        </authorList>
    </citation>
    <scope>NUCLEOTIDE SEQUENCE</scope>
    <source>
        <strain evidence="12">ATCC30299</strain>
    </source>
</reference>
<dbReference type="CDD" id="cd04590">
    <property type="entry name" value="CBS_pair_CorC_HlyC_assoc"/>
    <property type="match status" value="1"/>
</dbReference>
<feature type="chain" id="PRO_5043762281" description="CNNM transmembrane domain-containing protein" evidence="9">
    <location>
        <begin position="17"/>
        <end position="368"/>
    </location>
</feature>
<feature type="transmembrane region" description="Helical" evidence="8">
    <location>
        <begin position="114"/>
        <end position="133"/>
    </location>
</feature>
<feature type="signal peptide" evidence="9">
    <location>
        <begin position="1"/>
        <end position="16"/>
    </location>
</feature>
<evidence type="ECO:0000256" key="1">
    <source>
        <dbReference type="ARBA" id="ARBA00004141"/>
    </source>
</evidence>
<organism evidence="12 13">
    <name type="scientific">Blepharisma stoltei</name>
    <dbReference type="NCBI Taxonomy" id="1481888"/>
    <lineage>
        <taxon>Eukaryota</taxon>
        <taxon>Sar</taxon>
        <taxon>Alveolata</taxon>
        <taxon>Ciliophora</taxon>
        <taxon>Postciliodesmatophora</taxon>
        <taxon>Heterotrichea</taxon>
        <taxon>Heterotrichida</taxon>
        <taxon>Blepharismidae</taxon>
        <taxon>Blepharisma</taxon>
    </lineage>
</organism>
<dbReference type="GO" id="GO:0005737">
    <property type="term" value="C:cytoplasm"/>
    <property type="evidence" value="ECO:0007669"/>
    <property type="project" value="TreeGrafter"/>
</dbReference>
<dbReference type="Proteomes" id="UP001162131">
    <property type="component" value="Unassembled WGS sequence"/>
</dbReference>
<feature type="transmembrane region" description="Helical" evidence="8">
    <location>
        <begin position="87"/>
        <end position="108"/>
    </location>
</feature>
<dbReference type="GO" id="GO:0010960">
    <property type="term" value="P:magnesium ion homeostasis"/>
    <property type="evidence" value="ECO:0007669"/>
    <property type="project" value="InterPro"/>
</dbReference>
<accession>A0AAU9IXH6</accession>
<evidence type="ECO:0000256" key="3">
    <source>
        <dbReference type="ARBA" id="ARBA00022737"/>
    </source>
</evidence>
<evidence type="ECO:0000259" key="10">
    <source>
        <dbReference type="PROSITE" id="PS51371"/>
    </source>
</evidence>
<protein>
    <recommendedName>
        <fullName evidence="14">CNNM transmembrane domain-containing protein</fullName>
    </recommendedName>
</protein>
<keyword evidence="4 7" id="KW-1133">Transmembrane helix</keyword>
<dbReference type="Pfam" id="PF00571">
    <property type="entry name" value="CBS"/>
    <property type="match status" value="2"/>
</dbReference>
<name>A0AAU9IXH6_9CILI</name>
<evidence type="ECO:0000256" key="4">
    <source>
        <dbReference type="ARBA" id="ARBA00022989"/>
    </source>
</evidence>
<dbReference type="PROSITE" id="PS51846">
    <property type="entry name" value="CNNM"/>
    <property type="match status" value="1"/>
</dbReference>
<gene>
    <name evidence="12" type="ORF">BSTOLATCC_MIC19085</name>
</gene>
<evidence type="ECO:0008006" key="14">
    <source>
        <dbReference type="Google" id="ProtNLM"/>
    </source>
</evidence>
<comment type="subcellular location">
    <subcellularLocation>
        <location evidence="1">Membrane</location>
        <topology evidence="1">Multi-pass membrane protein</topology>
    </subcellularLocation>
</comment>
<proteinExistence type="predicted"/>
<evidence type="ECO:0000256" key="5">
    <source>
        <dbReference type="ARBA" id="ARBA00023136"/>
    </source>
</evidence>
<evidence type="ECO:0000256" key="9">
    <source>
        <dbReference type="SAM" id="SignalP"/>
    </source>
</evidence>
<feature type="transmembrane region" description="Helical" evidence="8">
    <location>
        <begin position="32"/>
        <end position="54"/>
    </location>
</feature>
<dbReference type="InterPro" id="IPR045095">
    <property type="entry name" value="ACDP"/>
</dbReference>
<dbReference type="InterPro" id="IPR046342">
    <property type="entry name" value="CBS_dom_sf"/>
</dbReference>
<dbReference type="EMBL" id="CAJZBQ010000018">
    <property type="protein sequence ID" value="CAG9317845.1"/>
    <property type="molecule type" value="Genomic_DNA"/>
</dbReference>
<dbReference type="Pfam" id="PF01595">
    <property type="entry name" value="CNNM"/>
    <property type="match status" value="1"/>
</dbReference>
<keyword evidence="13" id="KW-1185">Reference proteome</keyword>
<dbReference type="PROSITE" id="PS51371">
    <property type="entry name" value="CBS"/>
    <property type="match status" value="1"/>
</dbReference>
<keyword evidence="3" id="KW-0677">Repeat</keyword>
<comment type="caution">
    <text evidence="12">The sequence shown here is derived from an EMBL/GenBank/DDBJ whole genome shotgun (WGS) entry which is preliminary data.</text>
</comment>
<keyword evidence="2 7" id="KW-0812">Transmembrane</keyword>
<dbReference type="InterPro" id="IPR002550">
    <property type="entry name" value="CNNM"/>
</dbReference>
<dbReference type="PANTHER" id="PTHR12064">
    <property type="entry name" value="METAL TRANSPORTER CNNM"/>
    <property type="match status" value="1"/>
</dbReference>
<feature type="domain" description="CNNM transmembrane" evidence="11">
    <location>
        <begin position="25"/>
        <end position="207"/>
    </location>
</feature>
<dbReference type="AlphaFoldDB" id="A0AAU9IXH6"/>
<keyword evidence="9" id="KW-0732">Signal</keyword>
<dbReference type="Gene3D" id="3.10.580.10">
    <property type="entry name" value="CBS-domain"/>
    <property type="match status" value="1"/>
</dbReference>
<dbReference type="InterPro" id="IPR044751">
    <property type="entry name" value="Ion_transp-like_CBS"/>
</dbReference>
<keyword evidence="6" id="KW-0129">CBS domain</keyword>
<evidence type="ECO:0000313" key="13">
    <source>
        <dbReference type="Proteomes" id="UP001162131"/>
    </source>
</evidence>
<evidence type="ECO:0000259" key="11">
    <source>
        <dbReference type="PROSITE" id="PS51846"/>
    </source>
</evidence>
<dbReference type="SUPFAM" id="SSF54631">
    <property type="entry name" value="CBS-domain pair"/>
    <property type="match status" value="1"/>
</dbReference>
<dbReference type="GO" id="GO:0016020">
    <property type="term" value="C:membrane"/>
    <property type="evidence" value="ECO:0007669"/>
    <property type="project" value="UniProtKB-SubCell"/>
</dbReference>
<feature type="transmembrane region" description="Helical" evidence="8">
    <location>
        <begin position="145"/>
        <end position="167"/>
    </location>
</feature>
<keyword evidence="5 7" id="KW-0472">Membrane</keyword>
<feature type="domain" description="CBS" evidence="10">
    <location>
        <begin position="298"/>
        <end position="359"/>
    </location>
</feature>
<evidence type="ECO:0000256" key="2">
    <source>
        <dbReference type="ARBA" id="ARBA00022692"/>
    </source>
</evidence>